<feature type="region of interest" description="Disordered" evidence="1">
    <location>
        <begin position="728"/>
        <end position="751"/>
    </location>
</feature>
<name>A0AAD1Y6A9_EUPCR</name>
<feature type="compositionally biased region" description="Basic residues" evidence="1">
    <location>
        <begin position="742"/>
        <end position="751"/>
    </location>
</feature>
<comment type="caution">
    <text evidence="2">The sequence shown here is derived from an EMBL/GenBank/DDBJ whole genome shotgun (WGS) entry which is preliminary data.</text>
</comment>
<accession>A0AAD1Y6A9</accession>
<protein>
    <submittedName>
        <fullName evidence="2">Uncharacterized protein</fullName>
    </submittedName>
</protein>
<sequence>MEDRTEDYYNIQNNSSYIATEKASYTPHIDTDSMENLSNHKSSSSLEVGNEADLTSIPMDNLHEEIKESISQIKMKYQKSKNYGDAKGSKRVKSHNFIPELGDEQAYNTNLLKDNPPIDAKLVKQYHSNHLGLVKSFKNECASPEVNIPPSSKNAHHRVNSRTRNFCVQNQSKTENELIKVENLQWVSDPKNNTNDFQNYLTEYKDAQTFSSGISSPHIRSPSLLETLDMAPGNHSRKDSKNINDSGLMNRILNNQENSHQIFKSWKQQNQSLGSKTNGDLTMSPADMNKLFNAMQLNSFDKKIVFQQESSNSNEPSSSEPPRVLLTSSKESSPRNMKMRILQNTEANLEKILHNLQSSLVKEQIVNMRKTLSSVHSTKLMSIKSEYEVLKLQLDNSLFNALRDLNSVAQTKDLKLHEILIDYNNMLHASESVIKGIQEANKKNEIDKKYDDIMKVAEKIILKHQLLLQNTDEALSNMKILELPDIKIGQRLTFVQKMDDSQSNIENDSSAEIKHEDAQDTTNEYNDSDDTIREQDYTNSNDDTMTLKAESSNRISGSFIIPELPKHKTGMSSDLRKSVPFSQNQTPNTMQNLKYRPLTSHNSKKNISVPRQLNEEVVENKDVFCSQDISQENYMYENLVHNLQNKFMVCKKQIEERCLPLLEGYKPPMQKSQSQYIRYDENQNPKQLRSYGQSYKTMLINNVSGMVQEGSAQHYQPQIDKRILTKAEKNFEKRSRSINKGNKARKKKYLR</sequence>
<feature type="region of interest" description="Disordered" evidence="1">
    <location>
        <begin position="308"/>
        <end position="336"/>
    </location>
</feature>
<dbReference type="AlphaFoldDB" id="A0AAD1Y6A9"/>
<feature type="region of interest" description="Disordered" evidence="1">
    <location>
        <begin position="502"/>
        <end position="544"/>
    </location>
</feature>
<feature type="compositionally biased region" description="Polar residues" evidence="1">
    <location>
        <begin position="326"/>
        <end position="335"/>
    </location>
</feature>
<keyword evidence="3" id="KW-1185">Reference proteome</keyword>
<proteinExistence type="predicted"/>
<evidence type="ECO:0000256" key="1">
    <source>
        <dbReference type="SAM" id="MobiDB-lite"/>
    </source>
</evidence>
<organism evidence="2 3">
    <name type="scientific">Euplotes crassus</name>
    <dbReference type="NCBI Taxonomy" id="5936"/>
    <lineage>
        <taxon>Eukaryota</taxon>
        <taxon>Sar</taxon>
        <taxon>Alveolata</taxon>
        <taxon>Ciliophora</taxon>
        <taxon>Intramacronucleata</taxon>
        <taxon>Spirotrichea</taxon>
        <taxon>Hypotrichia</taxon>
        <taxon>Euplotida</taxon>
        <taxon>Euplotidae</taxon>
        <taxon>Moneuplotes</taxon>
    </lineage>
</organism>
<evidence type="ECO:0000313" key="3">
    <source>
        <dbReference type="Proteomes" id="UP001295684"/>
    </source>
</evidence>
<evidence type="ECO:0000313" key="2">
    <source>
        <dbReference type="EMBL" id="CAI2383717.1"/>
    </source>
</evidence>
<feature type="compositionally biased region" description="Low complexity" evidence="1">
    <location>
        <begin position="309"/>
        <end position="322"/>
    </location>
</feature>
<dbReference type="EMBL" id="CAMPGE010026016">
    <property type="protein sequence ID" value="CAI2383717.1"/>
    <property type="molecule type" value="Genomic_DNA"/>
</dbReference>
<reference evidence="2" key="1">
    <citation type="submission" date="2023-07" db="EMBL/GenBank/DDBJ databases">
        <authorList>
            <consortium name="AG Swart"/>
            <person name="Singh M."/>
            <person name="Singh A."/>
            <person name="Seah K."/>
            <person name="Emmerich C."/>
        </authorList>
    </citation>
    <scope>NUCLEOTIDE SEQUENCE</scope>
    <source>
        <strain evidence="2">DP1</strain>
    </source>
</reference>
<dbReference type="Proteomes" id="UP001295684">
    <property type="component" value="Unassembled WGS sequence"/>
</dbReference>
<gene>
    <name evidence="2" type="ORF">ECRASSUSDP1_LOCUS25227</name>
</gene>